<dbReference type="PANTHER" id="PTHR34582">
    <property type="entry name" value="UPF0702 TRANSMEMBRANE PROTEIN YCAP"/>
    <property type="match status" value="1"/>
</dbReference>
<keyword evidence="4 7" id="KW-0812">Transmembrane</keyword>
<evidence type="ECO:0000256" key="7">
    <source>
        <dbReference type="SAM" id="Phobius"/>
    </source>
</evidence>
<comment type="caution">
    <text evidence="10">The sequence shown here is derived from an EMBL/GenBank/DDBJ whole genome shotgun (WGS) entry which is preliminary data.</text>
</comment>
<accession>A0A941ATR3</accession>
<feature type="domain" description="YetF-like N-terminal transmembrane" evidence="9">
    <location>
        <begin position="4"/>
        <end position="69"/>
    </location>
</feature>
<keyword evidence="3" id="KW-1003">Cell membrane</keyword>
<dbReference type="InterPro" id="IPR023090">
    <property type="entry name" value="UPF0702_alpha/beta_dom_sf"/>
</dbReference>
<organism evidence="10 11">
    <name type="scientific">Halalkalibacter suaedae</name>
    <dbReference type="NCBI Taxonomy" id="2822140"/>
    <lineage>
        <taxon>Bacteria</taxon>
        <taxon>Bacillati</taxon>
        <taxon>Bacillota</taxon>
        <taxon>Bacilli</taxon>
        <taxon>Bacillales</taxon>
        <taxon>Bacillaceae</taxon>
        <taxon>Halalkalibacter</taxon>
    </lineage>
</organism>
<dbReference type="InterPro" id="IPR048454">
    <property type="entry name" value="YetF_N"/>
</dbReference>
<protein>
    <submittedName>
        <fullName evidence="10">DUF421 domain-containing protein</fullName>
    </submittedName>
</protein>
<proteinExistence type="inferred from homology"/>
<evidence type="ECO:0000256" key="4">
    <source>
        <dbReference type="ARBA" id="ARBA00022692"/>
    </source>
</evidence>
<evidence type="ECO:0000256" key="1">
    <source>
        <dbReference type="ARBA" id="ARBA00004651"/>
    </source>
</evidence>
<evidence type="ECO:0000256" key="5">
    <source>
        <dbReference type="ARBA" id="ARBA00022989"/>
    </source>
</evidence>
<dbReference type="InterPro" id="IPR007353">
    <property type="entry name" value="DUF421"/>
</dbReference>
<reference evidence="10" key="1">
    <citation type="submission" date="2021-03" db="EMBL/GenBank/DDBJ databases">
        <title>Bacillus suaedae sp. nov., isolated from Suaeda aralocaspica.</title>
        <authorList>
            <person name="Lei R.F.R."/>
        </authorList>
    </citation>
    <scope>NUCLEOTIDE SEQUENCE</scope>
    <source>
        <strain evidence="10">YZJH907-2</strain>
    </source>
</reference>
<evidence type="ECO:0000313" key="11">
    <source>
        <dbReference type="Proteomes" id="UP000678228"/>
    </source>
</evidence>
<evidence type="ECO:0000256" key="3">
    <source>
        <dbReference type="ARBA" id="ARBA00022475"/>
    </source>
</evidence>
<evidence type="ECO:0000256" key="2">
    <source>
        <dbReference type="ARBA" id="ARBA00006448"/>
    </source>
</evidence>
<dbReference type="EMBL" id="JAGKSQ010000006">
    <property type="protein sequence ID" value="MBP3952484.1"/>
    <property type="molecule type" value="Genomic_DNA"/>
</dbReference>
<evidence type="ECO:0000259" key="9">
    <source>
        <dbReference type="Pfam" id="PF20730"/>
    </source>
</evidence>
<feature type="transmembrane region" description="Helical" evidence="7">
    <location>
        <begin position="58"/>
        <end position="79"/>
    </location>
</feature>
<comment type="subcellular location">
    <subcellularLocation>
        <location evidence="1">Cell membrane</location>
        <topology evidence="1">Multi-pass membrane protein</topology>
    </subcellularLocation>
</comment>
<comment type="similarity">
    <text evidence="2">Belongs to the UPF0702 family.</text>
</comment>
<dbReference type="Pfam" id="PF04239">
    <property type="entry name" value="DUF421"/>
    <property type="match status" value="1"/>
</dbReference>
<sequence>MSMIEMIIRTTVGFVVLYSLCRFLNKKLIAQMTFFDFVAGITIGSIVASSMLMKDIPVMIGMVGLILFCVYTFLSSIGAMKSIWGRKILEDEPTYLIKNGQVLEEGLKVVRLTMDGLLAGLRKKGFFYLDQVETALMETDGTITALAKPAYLNATQQDVFNVHSSRGNAQAFIVDGQVLTESLSLLNKDMTWVRDVLHLNNIANIKEVFFAQIDEQGTIYIDRRKDLIN</sequence>
<keyword evidence="11" id="KW-1185">Reference proteome</keyword>
<dbReference type="Gene3D" id="3.30.240.20">
    <property type="entry name" value="bsu07140 like domains"/>
    <property type="match status" value="2"/>
</dbReference>
<dbReference type="Proteomes" id="UP000678228">
    <property type="component" value="Unassembled WGS sequence"/>
</dbReference>
<dbReference type="PANTHER" id="PTHR34582:SF7">
    <property type="entry name" value="UPF0702 TRANSMEMBRANE PROTEIN YDFS"/>
    <property type="match status" value="1"/>
</dbReference>
<dbReference type="GO" id="GO:0005886">
    <property type="term" value="C:plasma membrane"/>
    <property type="evidence" value="ECO:0007669"/>
    <property type="project" value="UniProtKB-SubCell"/>
</dbReference>
<gene>
    <name evidence="10" type="ORF">J7W16_15270</name>
</gene>
<dbReference type="RefSeq" id="WP_210598233.1">
    <property type="nucleotide sequence ID" value="NZ_JAGKSQ010000006.1"/>
</dbReference>
<evidence type="ECO:0000259" key="8">
    <source>
        <dbReference type="Pfam" id="PF04239"/>
    </source>
</evidence>
<evidence type="ECO:0000256" key="6">
    <source>
        <dbReference type="ARBA" id="ARBA00023136"/>
    </source>
</evidence>
<feature type="domain" description="YetF C-terminal" evidence="8">
    <location>
        <begin position="81"/>
        <end position="213"/>
    </location>
</feature>
<evidence type="ECO:0000313" key="10">
    <source>
        <dbReference type="EMBL" id="MBP3952484.1"/>
    </source>
</evidence>
<dbReference type="AlphaFoldDB" id="A0A941ATR3"/>
<dbReference type="Pfam" id="PF20730">
    <property type="entry name" value="YetF_N"/>
    <property type="match status" value="1"/>
</dbReference>
<keyword evidence="5 7" id="KW-1133">Transmembrane helix</keyword>
<feature type="transmembrane region" description="Helical" evidence="7">
    <location>
        <begin position="32"/>
        <end position="52"/>
    </location>
</feature>
<keyword evidence="6 7" id="KW-0472">Membrane</keyword>
<name>A0A941ATR3_9BACI</name>